<feature type="active site" description="Nucleophile" evidence="6">
    <location>
        <position position="441"/>
    </location>
</feature>
<feature type="compositionally biased region" description="Acidic residues" evidence="7">
    <location>
        <begin position="512"/>
        <end position="522"/>
    </location>
</feature>
<protein>
    <submittedName>
        <fullName evidence="10">Peptidoglycan binding domain-containing protein</fullName>
    </submittedName>
</protein>
<organism evidence="10 11">
    <name type="scientific">Candidatus Eubacterium avistercoris</name>
    <dbReference type="NCBI Taxonomy" id="2838567"/>
    <lineage>
        <taxon>Bacteria</taxon>
        <taxon>Bacillati</taxon>
        <taxon>Bacillota</taxon>
        <taxon>Clostridia</taxon>
        <taxon>Eubacteriales</taxon>
        <taxon>Eubacteriaceae</taxon>
        <taxon>Eubacterium</taxon>
    </lineage>
</organism>
<evidence type="ECO:0000256" key="4">
    <source>
        <dbReference type="ARBA" id="ARBA00022984"/>
    </source>
</evidence>
<evidence type="ECO:0000256" key="3">
    <source>
        <dbReference type="ARBA" id="ARBA00022960"/>
    </source>
</evidence>
<sequence length="522" mass="58382">MTKRKEQPKKRKILLIVLAVVIVLAAAYLIVGFYFTRHFLPGATVNGMDCSGKTADEVEEMIREDVAGYSLELSERTGEKETVRGSDVDLKVNFDGEIDRILKEEQKGFTWIAKIGRDTKYETETALSYDKDKLQNSLNSLNCMNEKKMTKSENAKVVYDKSGKFKIQPAVFGTQINQEVFTEKTASAISGLHEKLDLSEEGCYVDPVYTEDSEEVKTACDQMNSYLQAQITYDMKDAGNITVSKEEMSKWLKTDKNMKVTFNNEAMEEFVSDLASKYDTVNKGHTLKTSWGTTVTVPSGNYGWKLNQESELETLKENVKAKKKVTREPVYSRKASSHGSNDYGSTYVEINLTAQHLYFYKNGQKIVDSDFVSGNLAKGYDTPTGTYALTYKDKDAVLRGPGYASPVTFWMPFNGGVGMHDASWRSTYGGTIYKTNGSHGCINLPYSAAQKIFNNISTGDPVLVYNLPGTEQVKKSSSADKSKSEEKKEETKKDQEETKKDSQEGTKQQSGQDEEEAAENES</sequence>
<dbReference type="InterPro" id="IPR038063">
    <property type="entry name" value="Transpep_catalytic_dom"/>
</dbReference>
<name>A0A9D2D0I2_9FIRM</name>
<dbReference type="InterPro" id="IPR038054">
    <property type="entry name" value="LD_TPept-like_central_sf"/>
</dbReference>
<proteinExistence type="predicted"/>
<evidence type="ECO:0000313" key="11">
    <source>
        <dbReference type="Proteomes" id="UP000824024"/>
    </source>
</evidence>
<dbReference type="GO" id="GO:0008360">
    <property type="term" value="P:regulation of cell shape"/>
    <property type="evidence" value="ECO:0007669"/>
    <property type="project" value="UniProtKB-UniRule"/>
</dbReference>
<keyword evidence="2" id="KW-0808">Transferase</keyword>
<keyword evidence="4 6" id="KW-0573">Peptidoglycan synthesis</keyword>
<dbReference type="SUPFAM" id="SSF143985">
    <property type="entry name" value="L,D-transpeptidase pre-catalytic domain-like"/>
    <property type="match status" value="1"/>
</dbReference>
<dbReference type="PANTHER" id="PTHR30582">
    <property type="entry name" value="L,D-TRANSPEPTIDASE"/>
    <property type="match status" value="1"/>
</dbReference>
<dbReference type="Proteomes" id="UP000824024">
    <property type="component" value="Unassembled WGS sequence"/>
</dbReference>
<feature type="region of interest" description="Disordered" evidence="7">
    <location>
        <begin position="470"/>
        <end position="522"/>
    </location>
</feature>
<comment type="pathway">
    <text evidence="1 6">Cell wall biogenesis; peptidoglycan biosynthesis.</text>
</comment>
<dbReference type="EMBL" id="DXCH01000004">
    <property type="protein sequence ID" value="HIZ06335.1"/>
    <property type="molecule type" value="Genomic_DNA"/>
</dbReference>
<dbReference type="CDD" id="cd16913">
    <property type="entry name" value="YkuD_like"/>
    <property type="match status" value="1"/>
</dbReference>
<feature type="active site" description="Proton donor/acceptor" evidence="6">
    <location>
        <position position="420"/>
    </location>
</feature>
<dbReference type="Pfam" id="PF03734">
    <property type="entry name" value="YkuD"/>
    <property type="match status" value="1"/>
</dbReference>
<reference evidence="10" key="1">
    <citation type="journal article" date="2021" name="PeerJ">
        <title>Extensive microbial diversity within the chicken gut microbiome revealed by metagenomics and culture.</title>
        <authorList>
            <person name="Gilroy R."/>
            <person name="Ravi A."/>
            <person name="Getino M."/>
            <person name="Pursley I."/>
            <person name="Horton D.L."/>
            <person name="Alikhan N.F."/>
            <person name="Baker D."/>
            <person name="Gharbi K."/>
            <person name="Hall N."/>
            <person name="Watson M."/>
            <person name="Adriaenssens E.M."/>
            <person name="Foster-Nyarko E."/>
            <person name="Jarju S."/>
            <person name="Secka A."/>
            <person name="Antonio M."/>
            <person name="Oren A."/>
            <person name="Chaudhuri R.R."/>
            <person name="La Ragione R."/>
            <person name="Hildebrand F."/>
            <person name="Pallen M.J."/>
        </authorList>
    </citation>
    <scope>NUCLEOTIDE SEQUENCE</scope>
    <source>
        <strain evidence="10">CHK192-9172</strain>
    </source>
</reference>
<evidence type="ECO:0000256" key="5">
    <source>
        <dbReference type="ARBA" id="ARBA00023316"/>
    </source>
</evidence>
<reference evidence="10" key="2">
    <citation type="submission" date="2021-04" db="EMBL/GenBank/DDBJ databases">
        <authorList>
            <person name="Gilroy R."/>
        </authorList>
    </citation>
    <scope>NUCLEOTIDE SEQUENCE</scope>
    <source>
        <strain evidence="10">CHK192-9172</strain>
    </source>
</reference>
<evidence type="ECO:0000256" key="1">
    <source>
        <dbReference type="ARBA" id="ARBA00004752"/>
    </source>
</evidence>
<dbReference type="AlphaFoldDB" id="A0A9D2D0I2"/>
<evidence type="ECO:0000256" key="8">
    <source>
        <dbReference type="SAM" id="Phobius"/>
    </source>
</evidence>
<evidence type="ECO:0000256" key="6">
    <source>
        <dbReference type="PROSITE-ProRule" id="PRU01373"/>
    </source>
</evidence>
<dbReference type="Pfam" id="PF12229">
    <property type="entry name" value="PG_binding_4"/>
    <property type="match status" value="2"/>
</dbReference>
<dbReference type="GO" id="GO:0016740">
    <property type="term" value="F:transferase activity"/>
    <property type="evidence" value="ECO:0007669"/>
    <property type="project" value="UniProtKB-KW"/>
</dbReference>
<keyword evidence="3 6" id="KW-0133">Cell shape</keyword>
<dbReference type="InterPro" id="IPR050979">
    <property type="entry name" value="LD-transpeptidase"/>
</dbReference>
<evidence type="ECO:0000256" key="2">
    <source>
        <dbReference type="ARBA" id="ARBA00022679"/>
    </source>
</evidence>
<accession>A0A9D2D0I2</accession>
<dbReference type="GO" id="GO:0071972">
    <property type="term" value="F:peptidoglycan L,D-transpeptidase activity"/>
    <property type="evidence" value="ECO:0007669"/>
    <property type="project" value="TreeGrafter"/>
</dbReference>
<dbReference type="InterPro" id="IPR005490">
    <property type="entry name" value="LD_TPept_cat_dom"/>
</dbReference>
<evidence type="ECO:0000313" key="10">
    <source>
        <dbReference type="EMBL" id="HIZ06335.1"/>
    </source>
</evidence>
<gene>
    <name evidence="10" type="ORF">IAA08_00185</name>
</gene>
<feature type="transmembrane region" description="Helical" evidence="8">
    <location>
        <begin position="12"/>
        <end position="35"/>
    </location>
</feature>
<evidence type="ECO:0000256" key="7">
    <source>
        <dbReference type="SAM" id="MobiDB-lite"/>
    </source>
</evidence>
<dbReference type="GO" id="GO:0018104">
    <property type="term" value="P:peptidoglycan-protein cross-linking"/>
    <property type="evidence" value="ECO:0007669"/>
    <property type="project" value="TreeGrafter"/>
</dbReference>
<keyword evidence="5 6" id="KW-0961">Cell wall biogenesis/degradation</keyword>
<keyword evidence="8" id="KW-1133">Transmembrane helix</keyword>
<dbReference type="InterPro" id="IPR022029">
    <property type="entry name" value="YoaR-like_PG-bd"/>
</dbReference>
<dbReference type="Gene3D" id="3.10.20.800">
    <property type="match status" value="1"/>
</dbReference>
<keyword evidence="8" id="KW-0812">Transmembrane</keyword>
<feature type="domain" description="L,D-TPase catalytic" evidence="9">
    <location>
        <begin position="346"/>
        <end position="465"/>
    </location>
</feature>
<feature type="compositionally biased region" description="Basic and acidic residues" evidence="7">
    <location>
        <begin position="472"/>
        <end position="504"/>
    </location>
</feature>
<dbReference type="GO" id="GO:0071555">
    <property type="term" value="P:cell wall organization"/>
    <property type="evidence" value="ECO:0007669"/>
    <property type="project" value="UniProtKB-UniRule"/>
</dbReference>
<dbReference type="GO" id="GO:0005576">
    <property type="term" value="C:extracellular region"/>
    <property type="evidence" value="ECO:0007669"/>
    <property type="project" value="TreeGrafter"/>
</dbReference>
<evidence type="ECO:0000259" key="9">
    <source>
        <dbReference type="PROSITE" id="PS52029"/>
    </source>
</evidence>
<dbReference type="SUPFAM" id="SSF141523">
    <property type="entry name" value="L,D-transpeptidase catalytic domain-like"/>
    <property type="match status" value="1"/>
</dbReference>
<dbReference type="PANTHER" id="PTHR30582:SF33">
    <property type="entry name" value="EXPORTED PROTEIN"/>
    <property type="match status" value="1"/>
</dbReference>
<dbReference type="Gene3D" id="2.40.440.10">
    <property type="entry name" value="L,D-transpeptidase catalytic domain-like"/>
    <property type="match status" value="1"/>
</dbReference>
<comment type="caution">
    <text evidence="10">The sequence shown here is derived from an EMBL/GenBank/DDBJ whole genome shotgun (WGS) entry which is preliminary data.</text>
</comment>
<keyword evidence="8" id="KW-0472">Membrane</keyword>
<dbReference type="PROSITE" id="PS52029">
    <property type="entry name" value="LD_TPASE"/>
    <property type="match status" value="1"/>
</dbReference>